<dbReference type="PANTHER" id="PTHR34098">
    <property type="entry name" value="F-BOX ONLY PROTEIN 47"/>
    <property type="match status" value="1"/>
</dbReference>
<feature type="region of interest" description="Disordered" evidence="1">
    <location>
        <begin position="577"/>
        <end position="605"/>
    </location>
</feature>
<evidence type="ECO:0000313" key="3">
    <source>
        <dbReference type="EMBL" id="KAH6899701.1"/>
    </source>
</evidence>
<gene>
    <name evidence="3" type="ORF">B0T10DRAFT_3038</name>
</gene>
<dbReference type="InterPro" id="IPR036047">
    <property type="entry name" value="F-box-like_dom_sf"/>
</dbReference>
<sequence>MTLFKLPLELVSLITEFLDVNSLFNLGRTCRCIREILQTELICRLALTKGAGFSYEAFEAQTSGDYAKGVRRLAKRRSAIREAEPFFVAVVALAEDFIYTNGVLCYTLNRESLRILDVHGSATQELVVDIGELLEQTVPSFNPDWQYQFRPIHCSDGVLSCLYRREAEGNVLNHLIIFHTKDLKILASHPIIDSRKLFVRNDQDYLIFGTKSAVGRDGSRRWALRQINLGTKEVSDELVLYKIIGSCIGRNVCFEIFDGYLYCLSNKDTRQPEYGRWNSFYHALRFPLKEATKEKCESAQKRDLWRRHVAKEGQVDNRWTSLQLTRGQNGELFIVECRREWLLTDGKSQRACYKKVLRFDPSDNNSLSTPPSDGPFSTSTPPDDESSSDEEDESSETESYVETRAPENIHVGDNGTNGTMLVLNECFVRFYHLFADAFVDLEYQDGSIRLRVRPKPETSAKTAINPINAGDPIPTKAEISSPGRSGQGSHHGIKLWPLESPSAEDTATAKLKNVLSPQDGFERIESAVDERSLVYAPIHPARGYRSRPLVLISFDPSIHLPGYSKLRFHDAEPGACSELPPSGGSGDASAMVANGPESQRAPPCAAGVSSMMDVASTVPSGNPPASMLPMPNGPWASMQEALYLRLSRTETPRGFDMSF</sequence>
<proteinExistence type="predicted"/>
<dbReference type="InterPro" id="IPR001810">
    <property type="entry name" value="F-box_dom"/>
</dbReference>
<accession>A0A9P9ATC3</accession>
<name>A0A9P9ATC3_9HYPO</name>
<feature type="domain" description="F-box" evidence="2">
    <location>
        <begin position="1"/>
        <end position="45"/>
    </location>
</feature>
<evidence type="ECO:0000259" key="2">
    <source>
        <dbReference type="PROSITE" id="PS50181"/>
    </source>
</evidence>
<evidence type="ECO:0000313" key="4">
    <source>
        <dbReference type="Proteomes" id="UP000777438"/>
    </source>
</evidence>
<dbReference type="EMBL" id="JAGPYM010000001">
    <property type="protein sequence ID" value="KAH6899701.1"/>
    <property type="molecule type" value="Genomic_DNA"/>
</dbReference>
<dbReference type="OrthoDB" id="5359231at2759"/>
<dbReference type="SUPFAM" id="SSF81383">
    <property type="entry name" value="F-box domain"/>
    <property type="match status" value="1"/>
</dbReference>
<reference evidence="3 4" key="1">
    <citation type="journal article" date="2021" name="Nat. Commun.">
        <title>Genetic determinants of endophytism in the Arabidopsis root mycobiome.</title>
        <authorList>
            <person name="Mesny F."/>
            <person name="Miyauchi S."/>
            <person name="Thiergart T."/>
            <person name="Pickel B."/>
            <person name="Atanasova L."/>
            <person name="Karlsson M."/>
            <person name="Huettel B."/>
            <person name="Barry K.W."/>
            <person name="Haridas S."/>
            <person name="Chen C."/>
            <person name="Bauer D."/>
            <person name="Andreopoulos W."/>
            <person name="Pangilinan J."/>
            <person name="LaButti K."/>
            <person name="Riley R."/>
            <person name="Lipzen A."/>
            <person name="Clum A."/>
            <person name="Drula E."/>
            <person name="Henrissat B."/>
            <person name="Kohler A."/>
            <person name="Grigoriev I.V."/>
            <person name="Martin F.M."/>
            <person name="Hacquard S."/>
        </authorList>
    </citation>
    <scope>NUCLEOTIDE SEQUENCE [LARGE SCALE GENOMIC DNA]</scope>
    <source>
        <strain evidence="3 4">MPI-CAGE-CH-0241</strain>
    </source>
</reference>
<organism evidence="3 4">
    <name type="scientific">Thelonectria olida</name>
    <dbReference type="NCBI Taxonomy" id="1576542"/>
    <lineage>
        <taxon>Eukaryota</taxon>
        <taxon>Fungi</taxon>
        <taxon>Dikarya</taxon>
        <taxon>Ascomycota</taxon>
        <taxon>Pezizomycotina</taxon>
        <taxon>Sordariomycetes</taxon>
        <taxon>Hypocreomycetidae</taxon>
        <taxon>Hypocreales</taxon>
        <taxon>Nectriaceae</taxon>
        <taxon>Thelonectria</taxon>
    </lineage>
</organism>
<dbReference type="PANTHER" id="PTHR34098:SF1">
    <property type="entry name" value="F-BOX ONLY PROTEIN 47"/>
    <property type="match status" value="1"/>
</dbReference>
<protein>
    <recommendedName>
        <fullName evidence="2">F-box domain-containing protein</fullName>
    </recommendedName>
</protein>
<comment type="caution">
    <text evidence="3">The sequence shown here is derived from an EMBL/GenBank/DDBJ whole genome shotgun (WGS) entry which is preliminary data.</text>
</comment>
<dbReference type="Proteomes" id="UP000777438">
    <property type="component" value="Unassembled WGS sequence"/>
</dbReference>
<dbReference type="AlphaFoldDB" id="A0A9P9ATC3"/>
<keyword evidence="4" id="KW-1185">Reference proteome</keyword>
<evidence type="ECO:0000256" key="1">
    <source>
        <dbReference type="SAM" id="MobiDB-lite"/>
    </source>
</evidence>
<feature type="region of interest" description="Disordered" evidence="1">
    <location>
        <begin position="363"/>
        <end position="415"/>
    </location>
</feature>
<dbReference type="PROSITE" id="PS50181">
    <property type="entry name" value="FBOX"/>
    <property type="match status" value="1"/>
</dbReference>
<feature type="compositionally biased region" description="Acidic residues" evidence="1">
    <location>
        <begin position="382"/>
        <end position="396"/>
    </location>
</feature>
<dbReference type="InterPro" id="IPR038946">
    <property type="entry name" value="FBXO47"/>
</dbReference>